<accession>A0ABY1QBU9</accession>
<reference evidence="2 3" key="1">
    <citation type="submission" date="2017-05" db="EMBL/GenBank/DDBJ databases">
        <authorList>
            <person name="Varghese N."/>
            <person name="Submissions S."/>
        </authorList>
    </citation>
    <scope>NUCLEOTIDE SEQUENCE [LARGE SCALE GENOMIC DNA]</scope>
    <source>
        <strain evidence="2 3">DSM 25457</strain>
    </source>
</reference>
<protein>
    <recommendedName>
        <fullName evidence="1">3-keto-alpha-glucoside-1,2-lyase/3-keto-2-hydroxy-glucal hydratase domain-containing protein</fullName>
    </recommendedName>
</protein>
<feature type="domain" description="3-keto-alpha-glucoside-1,2-lyase/3-keto-2-hydroxy-glucal hydratase" evidence="1">
    <location>
        <begin position="92"/>
        <end position="255"/>
    </location>
</feature>
<evidence type="ECO:0000313" key="2">
    <source>
        <dbReference type="EMBL" id="SMP62983.1"/>
    </source>
</evidence>
<keyword evidence="3" id="KW-1185">Reference proteome</keyword>
<gene>
    <name evidence="2" type="ORF">SAMN06265222_10811</name>
</gene>
<dbReference type="EMBL" id="FXUG01000008">
    <property type="protein sequence ID" value="SMP62983.1"/>
    <property type="molecule type" value="Genomic_DNA"/>
</dbReference>
<dbReference type="Proteomes" id="UP001158067">
    <property type="component" value="Unassembled WGS sequence"/>
</dbReference>
<proteinExistence type="predicted"/>
<dbReference type="InterPro" id="IPR010496">
    <property type="entry name" value="AL/BT2_dom"/>
</dbReference>
<organism evidence="2 3">
    <name type="scientific">Neorhodopirellula lusitana</name>
    <dbReference type="NCBI Taxonomy" id="445327"/>
    <lineage>
        <taxon>Bacteria</taxon>
        <taxon>Pseudomonadati</taxon>
        <taxon>Planctomycetota</taxon>
        <taxon>Planctomycetia</taxon>
        <taxon>Pirellulales</taxon>
        <taxon>Pirellulaceae</taxon>
        <taxon>Neorhodopirellula</taxon>
    </lineage>
</organism>
<dbReference type="Pfam" id="PF06439">
    <property type="entry name" value="3keto-disac_hyd"/>
    <property type="match status" value="2"/>
</dbReference>
<sequence>MTSFPFAMKITRHRFELRSLLAFAFLIAASGCSSKTQTEPAGVTDDAKSAEVADAEENAPAKTPFVFEAQAYEASAEQLLAARLPIEETTQGWIRLFDGHTLFGWVIAGEANWHVEDETIKASRGKPCLLTTTTQWADFELELEYLADEETNSGVFVRTTLDPKDVKTECYEVNIASDQDAFPTGGVVERKKGEPVIAKPKEWRTMNIVCEGKQLVVKVDDEVICELDDATTPRIGYIGLQFRFGEISFRNIRLRPIGLENLIDTELANWKQYEDMDGEFRVDEEGNLVVDGGKQQLESKEKYGDFTLLADYKMDDPKSNSGLFFRSIPGDVMMGYECQVSNETTDNNPLVPADCGAGGIFRRQNARIVAGEPQRWNSILLTADGSHFAAWVNGLQVSDIYDDREPDENPRKGLRLEPGTLIVQGHDPTTQATYRQLAIQASPALVVEPEPAE</sequence>
<evidence type="ECO:0000259" key="1">
    <source>
        <dbReference type="Pfam" id="PF06439"/>
    </source>
</evidence>
<evidence type="ECO:0000313" key="3">
    <source>
        <dbReference type="Proteomes" id="UP001158067"/>
    </source>
</evidence>
<comment type="caution">
    <text evidence="2">The sequence shown here is derived from an EMBL/GenBank/DDBJ whole genome shotgun (WGS) entry which is preliminary data.</text>
</comment>
<dbReference type="Gene3D" id="2.60.120.560">
    <property type="entry name" value="Exo-inulinase, domain 1"/>
    <property type="match status" value="2"/>
</dbReference>
<name>A0ABY1QBU9_9BACT</name>
<feature type="domain" description="3-keto-alpha-glucoside-1,2-lyase/3-keto-2-hydroxy-glucal hydratase" evidence="1">
    <location>
        <begin position="261"/>
        <end position="439"/>
    </location>
</feature>